<reference evidence="5 6" key="1">
    <citation type="journal article" date="2020" name="Mol. Plant">
        <title>The Chromosome-Based Rubber Tree Genome Provides New Insights into Spurge Genome Evolution and Rubber Biosynthesis.</title>
        <authorList>
            <person name="Liu J."/>
            <person name="Shi C."/>
            <person name="Shi C.C."/>
            <person name="Li W."/>
            <person name="Zhang Q.J."/>
            <person name="Zhang Y."/>
            <person name="Li K."/>
            <person name="Lu H.F."/>
            <person name="Shi C."/>
            <person name="Zhu S.T."/>
            <person name="Xiao Z.Y."/>
            <person name="Nan H."/>
            <person name="Yue Y."/>
            <person name="Zhu X.G."/>
            <person name="Wu Y."/>
            <person name="Hong X.N."/>
            <person name="Fan G.Y."/>
            <person name="Tong Y."/>
            <person name="Zhang D."/>
            <person name="Mao C.L."/>
            <person name="Liu Y.L."/>
            <person name="Hao S.J."/>
            <person name="Liu W.Q."/>
            <person name="Lv M.Q."/>
            <person name="Zhang H.B."/>
            <person name="Liu Y."/>
            <person name="Hu-Tang G.R."/>
            <person name="Wang J.P."/>
            <person name="Wang J.H."/>
            <person name="Sun Y.H."/>
            <person name="Ni S.B."/>
            <person name="Chen W.B."/>
            <person name="Zhang X.C."/>
            <person name="Jiao Y.N."/>
            <person name="Eichler E.E."/>
            <person name="Li G.H."/>
            <person name="Liu X."/>
            <person name="Gao L.Z."/>
        </authorList>
    </citation>
    <scope>NUCLEOTIDE SEQUENCE [LARGE SCALE GENOMIC DNA]</scope>
    <source>
        <strain evidence="6">cv. GT1</strain>
        <tissue evidence="5">Leaf</tissue>
    </source>
</reference>
<dbReference type="PROSITE" id="PS00018">
    <property type="entry name" value="EF_HAND_1"/>
    <property type="match status" value="2"/>
</dbReference>
<protein>
    <recommendedName>
        <fullName evidence="4">EF-hand domain-containing protein</fullName>
    </recommendedName>
</protein>
<evidence type="ECO:0000313" key="6">
    <source>
        <dbReference type="Proteomes" id="UP000467840"/>
    </source>
</evidence>
<dbReference type="Pfam" id="PF13499">
    <property type="entry name" value="EF-hand_7"/>
    <property type="match status" value="1"/>
</dbReference>
<sequence>MLMEKPVAAFTKKTCCHRKNLEEVSLEEVAMVMRQLGTCYDPEGEKLRDRLSSNDITALFEEQEPSLQEVREAFCMFDKNNDGFIDAKELRRVLCALCFAEVSETDCTRMIKAYDYNRDGVIDFNEFGIGNILVDDFLSLDKALFNRYFPPSKTSKMANGENSQAGLAIDFSS</sequence>
<evidence type="ECO:0000256" key="1">
    <source>
        <dbReference type="ARBA" id="ARBA00022723"/>
    </source>
</evidence>
<organism evidence="5 6">
    <name type="scientific">Hevea brasiliensis</name>
    <name type="common">Para rubber tree</name>
    <name type="synonym">Siphonia brasiliensis</name>
    <dbReference type="NCBI Taxonomy" id="3981"/>
    <lineage>
        <taxon>Eukaryota</taxon>
        <taxon>Viridiplantae</taxon>
        <taxon>Streptophyta</taxon>
        <taxon>Embryophyta</taxon>
        <taxon>Tracheophyta</taxon>
        <taxon>Spermatophyta</taxon>
        <taxon>Magnoliopsida</taxon>
        <taxon>eudicotyledons</taxon>
        <taxon>Gunneridae</taxon>
        <taxon>Pentapetalae</taxon>
        <taxon>rosids</taxon>
        <taxon>fabids</taxon>
        <taxon>Malpighiales</taxon>
        <taxon>Euphorbiaceae</taxon>
        <taxon>Crotonoideae</taxon>
        <taxon>Micrandreae</taxon>
        <taxon>Hevea</taxon>
    </lineage>
</organism>
<dbReference type="SMART" id="SM00054">
    <property type="entry name" value="EFh"/>
    <property type="match status" value="2"/>
</dbReference>
<dbReference type="PANTHER" id="PTHR10891">
    <property type="entry name" value="EF-HAND CALCIUM-BINDING DOMAIN CONTAINING PROTEIN"/>
    <property type="match status" value="1"/>
</dbReference>
<keyword evidence="6" id="KW-1185">Reference proteome</keyword>
<dbReference type="FunFam" id="1.10.238.10:FF:000003">
    <property type="entry name" value="Calmodulin A"/>
    <property type="match status" value="1"/>
</dbReference>
<dbReference type="PROSITE" id="PS50222">
    <property type="entry name" value="EF_HAND_2"/>
    <property type="match status" value="2"/>
</dbReference>
<dbReference type="Proteomes" id="UP000467840">
    <property type="component" value="Chromosome 6"/>
</dbReference>
<gene>
    <name evidence="5" type="ORF">GH714_041350</name>
</gene>
<evidence type="ECO:0000259" key="4">
    <source>
        <dbReference type="PROSITE" id="PS50222"/>
    </source>
</evidence>
<keyword evidence="3" id="KW-0106">Calcium</keyword>
<dbReference type="AlphaFoldDB" id="A0A6A6N0Q9"/>
<dbReference type="InterPro" id="IPR011992">
    <property type="entry name" value="EF-hand-dom_pair"/>
</dbReference>
<dbReference type="CDD" id="cd00051">
    <property type="entry name" value="EFh"/>
    <property type="match status" value="1"/>
</dbReference>
<evidence type="ECO:0000313" key="5">
    <source>
        <dbReference type="EMBL" id="KAF2318023.1"/>
    </source>
</evidence>
<keyword evidence="2" id="KW-0677">Repeat</keyword>
<dbReference type="GO" id="GO:0005509">
    <property type="term" value="F:calcium ion binding"/>
    <property type="evidence" value="ECO:0007669"/>
    <property type="project" value="InterPro"/>
</dbReference>
<dbReference type="Gene3D" id="1.10.238.10">
    <property type="entry name" value="EF-hand"/>
    <property type="match status" value="1"/>
</dbReference>
<comment type="caution">
    <text evidence="5">The sequence shown here is derived from an EMBL/GenBank/DDBJ whole genome shotgun (WGS) entry which is preliminary data.</text>
</comment>
<dbReference type="EMBL" id="JAAGAX010000004">
    <property type="protein sequence ID" value="KAF2318023.1"/>
    <property type="molecule type" value="Genomic_DNA"/>
</dbReference>
<proteinExistence type="predicted"/>
<accession>A0A6A6N0Q9</accession>
<evidence type="ECO:0000256" key="3">
    <source>
        <dbReference type="ARBA" id="ARBA00022837"/>
    </source>
</evidence>
<evidence type="ECO:0000256" key="2">
    <source>
        <dbReference type="ARBA" id="ARBA00022737"/>
    </source>
</evidence>
<feature type="domain" description="EF-hand" evidence="4">
    <location>
        <begin position="65"/>
        <end position="100"/>
    </location>
</feature>
<dbReference type="InterPro" id="IPR018247">
    <property type="entry name" value="EF_Hand_1_Ca_BS"/>
</dbReference>
<dbReference type="SUPFAM" id="SSF47473">
    <property type="entry name" value="EF-hand"/>
    <property type="match status" value="1"/>
</dbReference>
<name>A0A6A6N0Q9_HEVBR</name>
<feature type="domain" description="EF-hand" evidence="4">
    <location>
        <begin position="102"/>
        <end position="137"/>
    </location>
</feature>
<keyword evidence="1" id="KW-0479">Metal-binding</keyword>
<dbReference type="InterPro" id="IPR002048">
    <property type="entry name" value="EF_hand_dom"/>
</dbReference>
<dbReference type="InterPro" id="IPR039647">
    <property type="entry name" value="EF_hand_pair_protein_CML-like"/>
</dbReference>